<evidence type="ECO:0000313" key="2">
    <source>
        <dbReference type="Proteomes" id="UP001066276"/>
    </source>
</evidence>
<dbReference type="AlphaFoldDB" id="A0AAV7LU83"/>
<organism evidence="1 2">
    <name type="scientific">Pleurodeles waltl</name>
    <name type="common">Iberian ribbed newt</name>
    <dbReference type="NCBI Taxonomy" id="8319"/>
    <lineage>
        <taxon>Eukaryota</taxon>
        <taxon>Metazoa</taxon>
        <taxon>Chordata</taxon>
        <taxon>Craniata</taxon>
        <taxon>Vertebrata</taxon>
        <taxon>Euteleostomi</taxon>
        <taxon>Amphibia</taxon>
        <taxon>Batrachia</taxon>
        <taxon>Caudata</taxon>
        <taxon>Salamandroidea</taxon>
        <taxon>Salamandridae</taxon>
        <taxon>Pleurodelinae</taxon>
        <taxon>Pleurodeles</taxon>
    </lineage>
</organism>
<proteinExistence type="predicted"/>
<sequence length="96" mass="10752">MYCRSQWKLLEMRMVMDGCSSGAGWKLLELQSVSEPGLCCGREERAEVTCRQRRLLLPLPPHSYLHPGIGNSRGGVNGKFTGVHISTPFIDHLEPE</sequence>
<protein>
    <submittedName>
        <fullName evidence="1">Uncharacterized protein</fullName>
    </submittedName>
</protein>
<dbReference type="Proteomes" id="UP001066276">
    <property type="component" value="Chromosome 10"/>
</dbReference>
<gene>
    <name evidence="1" type="ORF">NDU88_000300</name>
</gene>
<evidence type="ECO:0000313" key="1">
    <source>
        <dbReference type="EMBL" id="KAJ1095130.1"/>
    </source>
</evidence>
<dbReference type="EMBL" id="JANPWB010000014">
    <property type="protein sequence ID" value="KAJ1095130.1"/>
    <property type="molecule type" value="Genomic_DNA"/>
</dbReference>
<accession>A0AAV7LU83</accession>
<name>A0AAV7LU83_PLEWA</name>
<comment type="caution">
    <text evidence="1">The sequence shown here is derived from an EMBL/GenBank/DDBJ whole genome shotgun (WGS) entry which is preliminary data.</text>
</comment>
<keyword evidence="2" id="KW-1185">Reference proteome</keyword>
<reference evidence="1" key="1">
    <citation type="journal article" date="2022" name="bioRxiv">
        <title>Sequencing and chromosome-scale assembly of the giantPleurodeles waltlgenome.</title>
        <authorList>
            <person name="Brown T."/>
            <person name="Elewa A."/>
            <person name="Iarovenko S."/>
            <person name="Subramanian E."/>
            <person name="Araus A.J."/>
            <person name="Petzold A."/>
            <person name="Susuki M."/>
            <person name="Suzuki K.-i.T."/>
            <person name="Hayashi T."/>
            <person name="Toyoda A."/>
            <person name="Oliveira C."/>
            <person name="Osipova E."/>
            <person name="Leigh N.D."/>
            <person name="Simon A."/>
            <person name="Yun M.H."/>
        </authorList>
    </citation>
    <scope>NUCLEOTIDE SEQUENCE</scope>
    <source>
        <strain evidence="1">20211129_DDA</strain>
        <tissue evidence="1">Liver</tissue>
    </source>
</reference>